<protein>
    <submittedName>
        <fullName evidence="6">Radical SAM protein</fullName>
    </submittedName>
</protein>
<name>A0A7J3SN96_9CREN</name>
<evidence type="ECO:0000256" key="3">
    <source>
        <dbReference type="ARBA" id="ARBA00023004"/>
    </source>
</evidence>
<dbReference type="PANTHER" id="PTHR43288">
    <property type="entry name" value="BIOTIN SYNTHASE-RELATED PROTEIN, RADICAL SAM SUPERFAMILY"/>
    <property type="match status" value="1"/>
</dbReference>
<proteinExistence type="predicted"/>
<sequence>MNGRGNTIKNARYSAIYGDRIAIGCSLCMSGDKSVVFVTGLCREKCYYCPVSSERIRNDVFFVNERKVSNIDEAISEIARSGSNSASITGGDPLERLERTISVIEALKSSFGSSFHVHLYTNGILSRKDVLKALEKVGLDEIRFHPTREQTLKKIEEAKKFTTIKVGAEVPAIPGKADELVRLAEFLDKIGADFLNINELEASESNFNSLMMRGFVISQDGKSIEGSASTAIAAMKLALKKGLKIPIHFCPASFKDSIQTKNRFLKTIYSDRKVYEKPTREGTLLYGVLLEYNPEEAEKCIKDGLLYKCGNSLCFHPDDIKYLKRYNLGCKGEIVEAHPTKDRFVINREEVQL</sequence>
<dbReference type="Pfam" id="PF04055">
    <property type="entry name" value="Radical_SAM"/>
    <property type="match status" value="1"/>
</dbReference>
<accession>A0A7J3SN96</accession>
<feature type="domain" description="Radical SAM core" evidence="5">
    <location>
        <begin position="27"/>
        <end position="246"/>
    </location>
</feature>
<dbReference type="GO" id="GO:0051536">
    <property type="term" value="F:iron-sulfur cluster binding"/>
    <property type="evidence" value="ECO:0007669"/>
    <property type="project" value="UniProtKB-KW"/>
</dbReference>
<dbReference type="GO" id="GO:0046872">
    <property type="term" value="F:metal ion binding"/>
    <property type="evidence" value="ECO:0007669"/>
    <property type="project" value="UniProtKB-KW"/>
</dbReference>
<dbReference type="PANTHER" id="PTHR43288:SF1">
    <property type="entry name" value="GLYCYL-RADICAL ENZYME ACTIVATING ENZYME MJ0021-RELATED"/>
    <property type="match status" value="1"/>
</dbReference>
<evidence type="ECO:0000313" key="6">
    <source>
        <dbReference type="EMBL" id="HGZ60705.1"/>
    </source>
</evidence>
<dbReference type="Gene3D" id="3.20.20.70">
    <property type="entry name" value="Aldolase class I"/>
    <property type="match status" value="1"/>
</dbReference>
<dbReference type="InterPro" id="IPR007197">
    <property type="entry name" value="rSAM"/>
</dbReference>
<dbReference type="SUPFAM" id="SSF102114">
    <property type="entry name" value="Radical SAM enzymes"/>
    <property type="match status" value="1"/>
</dbReference>
<evidence type="ECO:0000256" key="1">
    <source>
        <dbReference type="ARBA" id="ARBA00022691"/>
    </source>
</evidence>
<dbReference type="GO" id="GO:0003824">
    <property type="term" value="F:catalytic activity"/>
    <property type="evidence" value="ECO:0007669"/>
    <property type="project" value="InterPro"/>
</dbReference>
<keyword evidence="2" id="KW-0479">Metal-binding</keyword>
<keyword evidence="1" id="KW-0949">S-adenosyl-L-methionine</keyword>
<dbReference type="CDD" id="cd01335">
    <property type="entry name" value="Radical_SAM"/>
    <property type="match status" value="1"/>
</dbReference>
<dbReference type="InterPro" id="IPR013785">
    <property type="entry name" value="Aldolase_TIM"/>
</dbReference>
<comment type="caution">
    <text evidence="6">The sequence shown here is derived from an EMBL/GenBank/DDBJ whole genome shotgun (WGS) entry which is preliminary data.</text>
</comment>
<dbReference type="InterPro" id="IPR058240">
    <property type="entry name" value="rSAM_sf"/>
</dbReference>
<keyword evidence="4" id="KW-0411">Iron-sulfur</keyword>
<evidence type="ECO:0000256" key="2">
    <source>
        <dbReference type="ARBA" id="ARBA00022723"/>
    </source>
</evidence>
<dbReference type="EMBL" id="DTLS01000170">
    <property type="protein sequence ID" value="HGZ60705.1"/>
    <property type="molecule type" value="Genomic_DNA"/>
</dbReference>
<organism evidence="6">
    <name type="scientific">Fervidicoccus fontis</name>
    <dbReference type="NCBI Taxonomy" id="683846"/>
    <lineage>
        <taxon>Archaea</taxon>
        <taxon>Thermoproteota</taxon>
        <taxon>Thermoprotei</taxon>
        <taxon>Fervidicoccales</taxon>
        <taxon>Fervidicoccaceae</taxon>
        <taxon>Fervidicoccus</taxon>
    </lineage>
</organism>
<dbReference type="InterPro" id="IPR040087">
    <property type="entry name" value="MJ0021-like"/>
</dbReference>
<gene>
    <name evidence="6" type="ORF">ENW83_05850</name>
</gene>
<keyword evidence="3" id="KW-0408">Iron</keyword>
<dbReference type="AlphaFoldDB" id="A0A7J3SN96"/>
<reference evidence="6" key="1">
    <citation type="journal article" date="2020" name="mSystems">
        <title>Genome- and Community-Level Interaction Insights into Carbon Utilization and Element Cycling Functions of Hydrothermarchaeota in Hydrothermal Sediment.</title>
        <authorList>
            <person name="Zhou Z."/>
            <person name="Liu Y."/>
            <person name="Xu W."/>
            <person name="Pan J."/>
            <person name="Luo Z.H."/>
            <person name="Li M."/>
        </authorList>
    </citation>
    <scope>NUCLEOTIDE SEQUENCE [LARGE SCALE GENOMIC DNA]</scope>
    <source>
        <strain evidence="6">SpSt-885</strain>
    </source>
</reference>
<evidence type="ECO:0000256" key="4">
    <source>
        <dbReference type="ARBA" id="ARBA00023014"/>
    </source>
</evidence>
<dbReference type="PROSITE" id="PS51918">
    <property type="entry name" value="RADICAL_SAM"/>
    <property type="match status" value="1"/>
</dbReference>
<dbReference type="SFLD" id="SFLDG01108">
    <property type="entry name" value="Uncharacterised_Radical_SAM_Su"/>
    <property type="match status" value="1"/>
</dbReference>
<evidence type="ECO:0000259" key="5">
    <source>
        <dbReference type="PROSITE" id="PS51918"/>
    </source>
</evidence>
<dbReference type="SFLD" id="SFLDS00029">
    <property type="entry name" value="Radical_SAM"/>
    <property type="match status" value="1"/>
</dbReference>